<dbReference type="SUPFAM" id="SSF57184">
    <property type="entry name" value="Growth factor receptor domain"/>
    <property type="match status" value="1"/>
</dbReference>
<reference evidence="1 2" key="1">
    <citation type="journal article" date="2018" name="Plant J.">
        <title>Genome sequences of Chlorella sorokiniana UTEX 1602 and Micractinium conductrix SAG 241.80: implications to maltose excretion by a green alga.</title>
        <authorList>
            <person name="Arriola M.B."/>
            <person name="Velmurugan N."/>
            <person name="Zhang Y."/>
            <person name="Plunkett M.H."/>
            <person name="Hondzo H."/>
            <person name="Barney B.M."/>
        </authorList>
    </citation>
    <scope>NUCLEOTIDE SEQUENCE [LARGE SCALE GENOMIC DNA]</scope>
    <source>
        <strain evidence="2">UTEX 1602</strain>
    </source>
</reference>
<evidence type="ECO:0000313" key="1">
    <source>
        <dbReference type="EMBL" id="PRW57967.1"/>
    </source>
</evidence>
<protein>
    <submittedName>
        <fullName evidence="1">Surface antigen</fullName>
    </submittedName>
</protein>
<dbReference type="OrthoDB" id="296172at2759"/>
<accession>A0A2P6TV71</accession>
<name>A0A2P6TV71_CHLSO</name>
<organism evidence="1 2">
    <name type="scientific">Chlorella sorokiniana</name>
    <name type="common">Freshwater green alga</name>
    <dbReference type="NCBI Taxonomy" id="3076"/>
    <lineage>
        <taxon>Eukaryota</taxon>
        <taxon>Viridiplantae</taxon>
        <taxon>Chlorophyta</taxon>
        <taxon>core chlorophytes</taxon>
        <taxon>Trebouxiophyceae</taxon>
        <taxon>Chlorellales</taxon>
        <taxon>Chlorellaceae</taxon>
        <taxon>Chlorella clade</taxon>
        <taxon>Chlorella</taxon>
    </lineage>
</organism>
<evidence type="ECO:0000313" key="2">
    <source>
        <dbReference type="Proteomes" id="UP000239899"/>
    </source>
</evidence>
<comment type="caution">
    <text evidence="1">The sequence shown here is derived from an EMBL/GenBank/DDBJ whole genome shotgun (WGS) entry which is preliminary data.</text>
</comment>
<gene>
    <name evidence="1" type="ORF">C2E21_3734</name>
</gene>
<dbReference type="AlphaFoldDB" id="A0A2P6TV71"/>
<keyword evidence="2" id="KW-1185">Reference proteome</keyword>
<sequence length="150" mass="15951">MIQSAETAMRVVWTNATIAPLGIPWTKGPAGKPRCESCNEGGLDHTTKSCKPCKTPHCQSCEEDAATCTDCAVGFRPDSAGTCEACRVTNCDDATTCTGCADGYRLNTAGACEACRLPHCLSCPDSANTCQICEPRYALDSKANRCFARR</sequence>
<dbReference type="InterPro" id="IPR009030">
    <property type="entry name" value="Growth_fac_rcpt_cys_sf"/>
</dbReference>
<proteinExistence type="predicted"/>
<dbReference type="EMBL" id="LHPG02000006">
    <property type="protein sequence ID" value="PRW57967.1"/>
    <property type="molecule type" value="Genomic_DNA"/>
</dbReference>
<dbReference type="Proteomes" id="UP000239899">
    <property type="component" value="Unassembled WGS sequence"/>
</dbReference>